<dbReference type="Pfam" id="PF00864">
    <property type="entry name" value="P2X_receptor"/>
    <property type="match status" value="1"/>
</dbReference>
<evidence type="ECO:0000256" key="4">
    <source>
        <dbReference type="ARBA" id="ARBA00022475"/>
    </source>
</evidence>
<protein>
    <submittedName>
        <fullName evidence="15">Uncharacterized protein</fullName>
    </submittedName>
</protein>
<evidence type="ECO:0000256" key="12">
    <source>
        <dbReference type="ARBA" id="ARBA00023303"/>
    </source>
</evidence>
<name>T1IMJ9_STRMM</name>
<dbReference type="InterPro" id="IPR001429">
    <property type="entry name" value="P2X_purnocptor"/>
</dbReference>
<evidence type="ECO:0000256" key="10">
    <source>
        <dbReference type="ARBA" id="ARBA00023180"/>
    </source>
</evidence>
<evidence type="ECO:0000256" key="3">
    <source>
        <dbReference type="ARBA" id="ARBA00022448"/>
    </source>
</evidence>
<dbReference type="GO" id="GO:0004931">
    <property type="term" value="F:extracellularly ATP-gated monoatomic cation channel activity"/>
    <property type="evidence" value="ECO:0007669"/>
    <property type="project" value="InterPro"/>
</dbReference>
<comment type="subcellular location">
    <subcellularLocation>
        <location evidence="1">Cell membrane</location>
        <topology evidence="1">Multi-pass membrane protein</topology>
    </subcellularLocation>
</comment>
<keyword evidence="10" id="KW-0325">Glycoprotein</keyword>
<keyword evidence="16" id="KW-1185">Reference proteome</keyword>
<reference evidence="16" key="1">
    <citation type="submission" date="2011-05" db="EMBL/GenBank/DDBJ databases">
        <authorList>
            <person name="Richards S.R."/>
            <person name="Qu J."/>
            <person name="Jiang H."/>
            <person name="Jhangiani S.N."/>
            <person name="Agravi P."/>
            <person name="Goodspeed R."/>
            <person name="Gross S."/>
            <person name="Mandapat C."/>
            <person name="Jackson L."/>
            <person name="Mathew T."/>
            <person name="Pu L."/>
            <person name="Thornton R."/>
            <person name="Saada N."/>
            <person name="Wilczek-Boney K.B."/>
            <person name="Lee S."/>
            <person name="Kovar C."/>
            <person name="Wu Y."/>
            <person name="Scherer S.E."/>
            <person name="Worley K.C."/>
            <person name="Muzny D.M."/>
            <person name="Gibbs R."/>
        </authorList>
    </citation>
    <scope>NUCLEOTIDE SEQUENCE</scope>
    <source>
        <strain evidence="16">Brora</strain>
    </source>
</reference>
<keyword evidence="12" id="KW-0407">Ion channel</keyword>
<evidence type="ECO:0000256" key="13">
    <source>
        <dbReference type="ARBA" id="ARBA00036634"/>
    </source>
</evidence>
<dbReference type="OMA" id="IFINWDC"/>
<dbReference type="AlphaFoldDB" id="T1IMJ9"/>
<organism evidence="15 16">
    <name type="scientific">Strigamia maritima</name>
    <name type="common">European centipede</name>
    <name type="synonym">Geophilus maritimus</name>
    <dbReference type="NCBI Taxonomy" id="126957"/>
    <lineage>
        <taxon>Eukaryota</taxon>
        <taxon>Metazoa</taxon>
        <taxon>Ecdysozoa</taxon>
        <taxon>Arthropoda</taxon>
        <taxon>Myriapoda</taxon>
        <taxon>Chilopoda</taxon>
        <taxon>Pleurostigmophora</taxon>
        <taxon>Geophilomorpha</taxon>
        <taxon>Linotaeniidae</taxon>
        <taxon>Strigamia</taxon>
    </lineage>
</organism>
<keyword evidence="8 14" id="KW-0472">Membrane</keyword>
<evidence type="ECO:0000256" key="11">
    <source>
        <dbReference type="ARBA" id="ARBA00023286"/>
    </source>
</evidence>
<keyword evidence="9" id="KW-1015">Disulfide bond</keyword>
<keyword evidence="7" id="KW-0406">Ion transport</keyword>
<proteinExistence type="inferred from homology"/>
<reference evidence="15" key="2">
    <citation type="submission" date="2015-02" db="UniProtKB">
        <authorList>
            <consortium name="EnsemblMetazoa"/>
        </authorList>
    </citation>
    <scope>IDENTIFICATION</scope>
</reference>
<dbReference type="Gene3D" id="2.60.490.10">
    <property type="entry name" value="atp-gated p2x4 ion channel domain"/>
    <property type="match status" value="1"/>
</dbReference>
<dbReference type="PhylomeDB" id="T1IMJ9"/>
<dbReference type="STRING" id="126957.T1IMJ9"/>
<evidence type="ECO:0000256" key="1">
    <source>
        <dbReference type="ARBA" id="ARBA00004651"/>
    </source>
</evidence>
<comment type="similarity">
    <text evidence="2">Belongs to the P2X receptor family.</text>
</comment>
<dbReference type="Proteomes" id="UP000014500">
    <property type="component" value="Unassembled WGS sequence"/>
</dbReference>
<dbReference type="GO" id="GO:0001614">
    <property type="term" value="F:purinergic nucleotide receptor activity"/>
    <property type="evidence" value="ECO:0007669"/>
    <property type="project" value="InterPro"/>
</dbReference>
<dbReference type="EMBL" id="JH431067">
    <property type="status" value="NOT_ANNOTATED_CDS"/>
    <property type="molecule type" value="Genomic_DNA"/>
</dbReference>
<dbReference type="GO" id="GO:0098794">
    <property type="term" value="C:postsynapse"/>
    <property type="evidence" value="ECO:0007669"/>
    <property type="project" value="GOC"/>
</dbReference>
<dbReference type="InterPro" id="IPR027309">
    <property type="entry name" value="P2X_extracellular_dom_sf"/>
</dbReference>
<dbReference type="HOGENOM" id="CLU_034469_3_0_1"/>
<dbReference type="GO" id="GO:0070588">
    <property type="term" value="P:calcium ion transmembrane transport"/>
    <property type="evidence" value="ECO:0007669"/>
    <property type="project" value="TreeGrafter"/>
</dbReference>
<evidence type="ECO:0000256" key="6">
    <source>
        <dbReference type="ARBA" id="ARBA00022989"/>
    </source>
</evidence>
<dbReference type="EnsemblMetazoa" id="SMAR002208-RA">
    <property type="protein sequence ID" value="SMAR002208-PA"/>
    <property type="gene ID" value="SMAR002208"/>
</dbReference>
<dbReference type="PANTHER" id="PTHR10125:SF31">
    <property type="entry name" value="P2X RECEPTOR E"/>
    <property type="match status" value="1"/>
</dbReference>
<feature type="transmembrane region" description="Helical" evidence="14">
    <location>
        <begin position="190"/>
        <end position="216"/>
    </location>
</feature>
<dbReference type="PANTHER" id="PTHR10125">
    <property type="entry name" value="P2X PURINOCEPTOR"/>
    <property type="match status" value="1"/>
</dbReference>
<keyword evidence="6 14" id="KW-1133">Transmembrane helix</keyword>
<keyword evidence="4" id="KW-1003">Cell membrane</keyword>
<dbReference type="GO" id="GO:0033198">
    <property type="term" value="P:response to ATP"/>
    <property type="evidence" value="ECO:0007669"/>
    <property type="project" value="InterPro"/>
</dbReference>
<evidence type="ECO:0000313" key="15">
    <source>
        <dbReference type="EnsemblMetazoa" id="SMAR002208-PA"/>
    </source>
</evidence>
<evidence type="ECO:0000256" key="5">
    <source>
        <dbReference type="ARBA" id="ARBA00022692"/>
    </source>
</evidence>
<dbReference type="PRINTS" id="PR01307">
    <property type="entry name" value="P2XRECEPTOR"/>
</dbReference>
<evidence type="ECO:0000256" key="2">
    <source>
        <dbReference type="ARBA" id="ARBA00009848"/>
    </source>
</evidence>
<dbReference type="GO" id="GO:0005886">
    <property type="term" value="C:plasma membrane"/>
    <property type="evidence" value="ECO:0007669"/>
    <property type="project" value="UniProtKB-SubCell"/>
</dbReference>
<keyword evidence="5 14" id="KW-0812">Transmembrane</keyword>
<sequence length="260" mass="30225">MVCVMTGNCIHKDKDIFTCEIRGWCPVEVNKLHSNAPMLPGTENFTVLIKNSIQFNRWPHIKTRNILANWTLSYLKNCRYHPIDNKLCPIFRFGTIINAAGVNYTELAFKGGVVGIFINWDCDLDYNINHCVPAYSFHRLDSANGHVAPGWNFRYAQRYSENLRTLFKAYGILFVVMVEGRGRKFNIIPLLLNVGSGLALLSVAKIVSDFIVLRVMRKRDFYRKKKYLKIYEEDDDTPCKRLPIIYHQPHIQQFNMKQMV</sequence>
<dbReference type="eggNOG" id="ENOG502QSUI">
    <property type="taxonomic scope" value="Eukaryota"/>
</dbReference>
<dbReference type="InterPro" id="IPR059116">
    <property type="entry name" value="P2X_receptor"/>
</dbReference>
<evidence type="ECO:0000256" key="14">
    <source>
        <dbReference type="SAM" id="Phobius"/>
    </source>
</evidence>
<keyword evidence="3" id="KW-0813">Transport</keyword>
<evidence type="ECO:0000256" key="8">
    <source>
        <dbReference type="ARBA" id="ARBA00023136"/>
    </source>
</evidence>
<evidence type="ECO:0000256" key="9">
    <source>
        <dbReference type="ARBA" id="ARBA00023157"/>
    </source>
</evidence>
<evidence type="ECO:0000256" key="7">
    <source>
        <dbReference type="ARBA" id="ARBA00023065"/>
    </source>
</evidence>
<dbReference type="InterPro" id="IPR053792">
    <property type="entry name" value="P2X_RECEPTOR_CS"/>
</dbReference>
<keyword evidence="11" id="KW-1071">Ligand-gated ion channel</keyword>
<evidence type="ECO:0000313" key="16">
    <source>
        <dbReference type="Proteomes" id="UP000014500"/>
    </source>
</evidence>
<dbReference type="PROSITE" id="PS01212">
    <property type="entry name" value="P2X_RECEPTOR"/>
    <property type="match status" value="1"/>
</dbReference>
<accession>T1IMJ9</accession>
<comment type="catalytic activity">
    <reaction evidence="13">
        <text>Ca(2+)(in) = Ca(2+)(out)</text>
        <dbReference type="Rhea" id="RHEA:29671"/>
        <dbReference type="ChEBI" id="CHEBI:29108"/>
    </reaction>
</comment>